<dbReference type="SUPFAM" id="SSF52833">
    <property type="entry name" value="Thioredoxin-like"/>
    <property type="match status" value="1"/>
</dbReference>
<sequence length="106" mass="12571">MKRICTKKEFEQELQDAGDRLVAVDFTADWCTKNTEVRRKLTDVIYQTEFAEVVFLQVDVDDNQDTAPFCGVDFLPTIQFYRYGRKVDELYEDSLDRLKSILQLYR</sequence>
<dbReference type="OrthoDB" id="2121326at2759"/>
<gene>
    <name evidence="2" type="ORF">DPMN_084151</name>
</gene>
<evidence type="ECO:0000259" key="1">
    <source>
        <dbReference type="Pfam" id="PF00085"/>
    </source>
</evidence>
<comment type="caution">
    <text evidence="2">The sequence shown here is derived from an EMBL/GenBank/DDBJ whole genome shotgun (WGS) entry which is preliminary data.</text>
</comment>
<dbReference type="InterPro" id="IPR036249">
    <property type="entry name" value="Thioredoxin-like_sf"/>
</dbReference>
<dbReference type="PANTHER" id="PTHR10438:SF463">
    <property type="entry name" value="THIOREDOXIN"/>
    <property type="match status" value="1"/>
</dbReference>
<reference evidence="2" key="1">
    <citation type="journal article" date="2019" name="bioRxiv">
        <title>The Genome of the Zebra Mussel, Dreissena polymorpha: A Resource for Invasive Species Research.</title>
        <authorList>
            <person name="McCartney M.A."/>
            <person name="Auch B."/>
            <person name="Kono T."/>
            <person name="Mallez S."/>
            <person name="Zhang Y."/>
            <person name="Obille A."/>
            <person name="Becker A."/>
            <person name="Abrahante J.E."/>
            <person name="Garbe J."/>
            <person name="Badalamenti J.P."/>
            <person name="Herman A."/>
            <person name="Mangelson H."/>
            <person name="Liachko I."/>
            <person name="Sullivan S."/>
            <person name="Sone E.D."/>
            <person name="Koren S."/>
            <person name="Silverstein K.A.T."/>
            <person name="Beckman K.B."/>
            <person name="Gohl D.M."/>
        </authorList>
    </citation>
    <scope>NUCLEOTIDE SEQUENCE</scope>
    <source>
        <strain evidence="2">Duluth1</strain>
        <tissue evidence="2">Whole animal</tissue>
    </source>
</reference>
<evidence type="ECO:0000313" key="2">
    <source>
        <dbReference type="EMBL" id="KAH3696675.1"/>
    </source>
</evidence>
<organism evidence="2 3">
    <name type="scientific">Dreissena polymorpha</name>
    <name type="common">Zebra mussel</name>
    <name type="synonym">Mytilus polymorpha</name>
    <dbReference type="NCBI Taxonomy" id="45954"/>
    <lineage>
        <taxon>Eukaryota</taxon>
        <taxon>Metazoa</taxon>
        <taxon>Spiralia</taxon>
        <taxon>Lophotrochozoa</taxon>
        <taxon>Mollusca</taxon>
        <taxon>Bivalvia</taxon>
        <taxon>Autobranchia</taxon>
        <taxon>Heteroconchia</taxon>
        <taxon>Euheterodonta</taxon>
        <taxon>Imparidentia</taxon>
        <taxon>Neoheterodontei</taxon>
        <taxon>Myida</taxon>
        <taxon>Dreissenoidea</taxon>
        <taxon>Dreissenidae</taxon>
        <taxon>Dreissena</taxon>
    </lineage>
</organism>
<dbReference type="PANTHER" id="PTHR10438">
    <property type="entry name" value="THIOREDOXIN"/>
    <property type="match status" value="1"/>
</dbReference>
<proteinExistence type="predicted"/>
<dbReference type="CDD" id="cd02947">
    <property type="entry name" value="TRX_family"/>
    <property type="match status" value="1"/>
</dbReference>
<feature type="domain" description="Thioredoxin" evidence="1">
    <location>
        <begin position="5"/>
        <end position="98"/>
    </location>
</feature>
<evidence type="ECO:0000313" key="3">
    <source>
        <dbReference type="Proteomes" id="UP000828390"/>
    </source>
</evidence>
<accession>A0A9D3YDU3</accession>
<protein>
    <recommendedName>
        <fullName evidence="1">Thioredoxin domain-containing protein</fullName>
    </recommendedName>
</protein>
<dbReference type="Gene3D" id="3.40.30.10">
    <property type="entry name" value="Glutaredoxin"/>
    <property type="match status" value="1"/>
</dbReference>
<reference evidence="2" key="2">
    <citation type="submission" date="2020-11" db="EMBL/GenBank/DDBJ databases">
        <authorList>
            <person name="McCartney M.A."/>
            <person name="Auch B."/>
            <person name="Kono T."/>
            <person name="Mallez S."/>
            <person name="Becker A."/>
            <person name="Gohl D.M."/>
            <person name="Silverstein K.A.T."/>
            <person name="Koren S."/>
            <person name="Bechman K.B."/>
            <person name="Herman A."/>
            <person name="Abrahante J.E."/>
            <person name="Garbe J."/>
        </authorList>
    </citation>
    <scope>NUCLEOTIDE SEQUENCE</scope>
    <source>
        <strain evidence="2">Duluth1</strain>
        <tissue evidence="2">Whole animal</tissue>
    </source>
</reference>
<dbReference type="EMBL" id="JAIWYP010000016">
    <property type="protein sequence ID" value="KAH3696675.1"/>
    <property type="molecule type" value="Genomic_DNA"/>
</dbReference>
<name>A0A9D3YDU3_DREPO</name>
<dbReference type="AlphaFoldDB" id="A0A9D3YDU3"/>
<dbReference type="Pfam" id="PF00085">
    <property type="entry name" value="Thioredoxin"/>
    <property type="match status" value="1"/>
</dbReference>
<dbReference type="InterPro" id="IPR013766">
    <property type="entry name" value="Thioredoxin_domain"/>
</dbReference>
<dbReference type="Proteomes" id="UP000828390">
    <property type="component" value="Unassembled WGS sequence"/>
</dbReference>
<keyword evidence="3" id="KW-1185">Reference proteome</keyword>
<dbReference type="InterPro" id="IPR050620">
    <property type="entry name" value="Thioredoxin_H-type-like"/>
</dbReference>